<evidence type="ECO:0000313" key="3">
    <source>
        <dbReference type="Proteomes" id="UP000827092"/>
    </source>
</evidence>
<feature type="compositionally biased region" description="Basic residues" evidence="1">
    <location>
        <begin position="106"/>
        <end position="124"/>
    </location>
</feature>
<feature type="compositionally biased region" description="Polar residues" evidence="1">
    <location>
        <begin position="145"/>
        <end position="157"/>
    </location>
</feature>
<feature type="region of interest" description="Disordered" evidence="1">
    <location>
        <begin position="47"/>
        <end position="71"/>
    </location>
</feature>
<name>A0AAV6UVE4_9ARAC</name>
<accession>A0AAV6UVE4</accession>
<evidence type="ECO:0000256" key="1">
    <source>
        <dbReference type="SAM" id="MobiDB-lite"/>
    </source>
</evidence>
<dbReference type="EMBL" id="JAFNEN010000238">
    <property type="protein sequence ID" value="KAG8188445.1"/>
    <property type="molecule type" value="Genomic_DNA"/>
</dbReference>
<evidence type="ECO:0000313" key="2">
    <source>
        <dbReference type="EMBL" id="KAG8188445.1"/>
    </source>
</evidence>
<organism evidence="2 3">
    <name type="scientific">Oedothorax gibbosus</name>
    <dbReference type="NCBI Taxonomy" id="931172"/>
    <lineage>
        <taxon>Eukaryota</taxon>
        <taxon>Metazoa</taxon>
        <taxon>Ecdysozoa</taxon>
        <taxon>Arthropoda</taxon>
        <taxon>Chelicerata</taxon>
        <taxon>Arachnida</taxon>
        <taxon>Araneae</taxon>
        <taxon>Araneomorphae</taxon>
        <taxon>Entelegynae</taxon>
        <taxon>Araneoidea</taxon>
        <taxon>Linyphiidae</taxon>
        <taxon>Erigoninae</taxon>
        <taxon>Oedothorax</taxon>
    </lineage>
</organism>
<gene>
    <name evidence="2" type="ORF">JTE90_008012</name>
</gene>
<feature type="compositionally biased region" description="Basic and acidic residues" evidence="1">
    <location>
        <begin position="47"/>
        <end position="67"/>
    </location>
</feature>
<feature type="region of interest" description="Disordered" evidence="1">
    <location>
        <begin position="106"/>
        <end position="177"/>
    </location>
</feature>
<sequence>MVVVSEESLSPKIISCHSLTARSLPSKKGKRFSCPQCPYSSNIIMPKEKVDRKKRKEYDKKRREKLNSDPATKIDMQIREHMKYQNRIQKGQVKLVSEMKGQELKMKRKAWKKNSARYRAKKKSEKLLGSIDIRSSRSQNKEFFKTSNSAESSSRMENNLDRKTIKIKQETNPKTSV</sequence>
<dbReference type="AlphaFoldDB" id="A0AAV6UVE4"/>
<feature type="compositionally biased region" description="Basic and acidic residues" evidence="1">
    <location>
        <begin position="158"/>
        <end position="171"/>
    </location>
</feature>
<proteinExistence type="predicted"/>
<comment type="caution">
    <text evidence="2">The sequence shown here is derived from an EMBL/GenBank/DDBJ whole genome shotgun (WGS) entry which is preliminary data.</text>
</comment>
<reference evidence="2 3" key="1">
    <citation type="journal article" date="2022" name="Nat. Ecol. Evol.">
        <title>A masculinizing supergene underlies an exaggerated male reproductive morph in a spider.</title>
        <authorList>
            <person name="Hendrickx F."/>
            <person name="De Corte Z."/>
            <person name="Sonet G."/>
            <person name="Van Belleghem S.M."/>
            <person name="Kostlbacher S."/>
            <person name="Vangestel C."/>
        </authorList>
    </citation>
    <scope>NUCLEOTIDE SEQUENCE [LARGE SCALE GENOMIC DNA]</scope>
    <source>
        <strain evidence="2">W744_W776</strain>
    </source>
</reference>
<keyword evidence="3" id="KW-1185">Reference proteome</keyword>
<dbReference type="Proteomes" id="UP000827092">
    <property type="component" value="Unassembled WGS sequence"/>
</dbReference>
<protein>
    <submittedName>
        <fullName evidence="2">Uncharacterized protein</fullName>
    </submittedName>
</protein>